<dbReference type="AlphaFoldDB" id="A0A3R9QAT2"/>
<reference evidence="2 3" key="1">
    <citation type="submission" date="2018-10" db="EMBL/GenBank/DDBJ databases">
        <title>Co-occurring genomic capacity for anaerobic methane metabolism and dissimilatory sulfite reduction discovered in the Korarchaeota.</title>
        <authorList>
            <person name="Mckay L.J."/>
            <person name="Dlakic M."/>
            <person name="Fields M.W."/>
            <person name="Delmont T.O."/>
            <person name="Eren A.M."/>
            <person name="Jay Z.J."/>
            <person name="Klingelsmith K.B."/>
            <person name="Rusch D.B."/>
            <person name="Inskeep W.P."/>
        </authorList>
    </citation>
    <scope>NUCLEOTIDE SEQUENCE [LARGE SCALE GENOMIC DNA]</scope>
    <source>
        <strain evidence="2 3">MDKW</strain>
    </source>
</reference>
<sequence length="386" mass="43284">MPIPSFTSARQLRDWLLANWEFSVVPVGPSGDKKKLVDALLKEYEEKGKFTGQCADFAPLFAYLCLKNNLCNPTIALLKVDGTYHEATFAAENGVVVVGYDIPGKKQLSEAWMGPSAVLASEVFGFGTTKSDDWSLFKLIFGEGYIPTDGESLAIAWEKVKSMKAPAPTPAPETKRPKSFWEEWLEKTSEEMEKYGCSREDFFNLLGSLKGTVQKKEVTIDGQKYILEIDYTALPVEVRGTTYTGKNNPPPPKSESEMISDWKRGKSYNRMYCPKDDTWYWVAFPVRLTPVSPPPTPTPTKELEQEEYVPAPYYLAVRGRLPPQDLIQKWYNYELSHGLTRTWEQYAKGATYPAPVPVAPPKVSTALIIGAGLLLAVVIALFIIRR</sequence>
<feature type="transmembrane region" description="Helical" evidence="1">
    <location>
        <begin position="363"/>
        <end position="384"/>
    </location>
</feature>
<evidence type="ECO:0000313" key="2">
    <source>
        <dbReference type="EMBL" id="RSN71631.1"/>
    </source>
</evidence>
<dbReference type="Proteomes" id="UP000277582">
    <property type="component" value="Unassembled WGS sequence"/>
</dbReference>
<gene>
    <name evidence="2" type="ORF">D6D85_15595</name>
</gene>
<keyword evidence="1" id="KW-0812">Transmembrane</keyword>
<proteinExistence type="predicted"/>
<name>A0A3R9QAT2_9CREN</name>
<keyword evidence="1" id="KW-1133">Transmembrane helix</keyword>
<evidence type="ECO:0000256" key="1">
    <source>
        <dbReference type="SAM" id="Phobius"/>
    </source>
</evidence>
<keyword evidence="1" id="KW-0472">Membrane</keyword>
<accession>A0A3R9QAT2</accession>
<protein>
    <submittedName>
        <fullName evidence="2">Uncharacterized protein</fullName>
    </submittedName>
</protein>
<dbReference type="RefSeq" id="WP_125672883.1">
    <property type="nucleotide sequence ID" value="NZ_RCOS01000172.1"/>
</dbReference>
<dbReference type="EMBL" id="RCOS01000172">
    <property type="protein sequence ID" value="RSN71631.1"/>
    <property type="molecule type" value="Genomic_DNA"/>
</dbReference>
<organism evidence="2 3">
    <name type="scientific">Candidatus Methanodesulfokora washburnensis</name>
    <dbReference type="NCBI Taxonomy" id="2478471"/>
    <lineage>
        <taxon>Archaea</taxon>
        <taxon>Thermoproteota</taxon>
        <taxon>Candidatus Korarchaeia</taxon>
        <taxon>Candidatus Korarchaeia incertae sedis</taxon>
        <taxon>Candidatus Methanodesulfokora</taxon>
    </lineage>
</organism>
<keyword evidence="3" id="KW-1185">Reference proteome</keyword>
<evidence type="ECO:0000313" key="3">
    <source>
        <dbReference type="Proteomes" id="UP000277582"/>
    </source>
</evidence>
<comment type="caution">
    <text evidence="2">The sequence shown here is derived from an EMBL/GenBank/DDBJ whole genome shotgun (WGS) entry which is preliminary data.</text>
</comment>